<dbReference type="InterPro" id="IPR035418">
    <property type="entry name" value="AraC-bd_2"/>
</dbReference>
<dbReference type="PANTHER" id="PTHR46796:SF6">
    <property type="entry name" value="ARAC SUBFAMILY"/>
    <property type="match status" value="1"/>
</dbReference>
<dbReference type="Proteomes" id="UP001549119">
    <property type="component" value="Unassembled WGS sequence"/>
</dbReference>
<feature type="domain" description="HTH araC/xylS-type" evidence="4">
    <location>
        <begin position="211"/>
        <end position="312"/>
    </location>
</feature>
<dbReference type="RefSeq" id="WP_159392767.1">
    <property type="nucleotide sequence ID" value="NZ_JBEPNV010000001.1"/>
</dbReference>
<dbReference type="PANTHER" id="PTHR46796">
    <property type="entry name" value="HTH-TYPE TRANSCRIPTIONAL ACTIVATOR RHAS-RELATED"/>
    <property type="match status" value="1"/>
</dbReference>
<dbReference type="InterPro" id="IPR018060">
    <property type="entry name" value="HTH_AraC"/>
</dbReference>
<keyword evidence="2" id="KW-0238">DNA-binding</keyword>
<dbReference type="Pfam" id="PF14525">
    <property type="entry name" value="AraC_binding_2"/>
    <property type="match status" value="1"/>
</dbReference>
<comment type="caution">
    <text evidence="5">The sequence shown here is derived from an EMBL/GenBank/DDBJ whole genome shotgun (WGS) entry which is preliminary data.</text>
</comment>
<protein>
    <submittedName>
        <fullName evidence="5">AraC-like DNA-binding protein</fullName>
    </submittedName>
</protein>
<evidence type="ECO:0000256" key="2">
    <source>
        <dbReference type="ARBA" id="ARBA00023125"/>
    </source>
</evidence>
<accession>A0ABV2NII5</accession>
<evidence type="ECO:0000256" key="3">
    <source>
        <dbReference type="ARBA" id="ARBA00023163"/>
    </source>
</evidence>
<gene>
    <name evidence="5" type="ORF">ABIC20_003562</name>
</gene>
<dbReference type="InterPro" id="IPR009057">
    <property type="entry name" value="Homeodomain-like_sf"/>
</dbReference>
<keyword evidence="3" id="KW-0804">Transcription</keyword>
<evidence type="ECO:0000313" key="5">
    <source>
        <dbReference type="EMBL" id="MET3866253.1"/>
    </source>
</evidence>
<dbReference type="EMBL" id="JBEPNW010000002">
    <property type="protein sequence ID" value="MET3866253.1"/>
    <property type="molecule type" value="Genomic_DNA"/>
</dbReference>
<sequence length="332" mass="36558">MPDFIDPGFDQIESDRDRAQAWVQAVSTIVRPTLTAEEAVTRRVRFHSWQLGGLILNEIDAPPQVVERTPFQIASQGVDHVMLSLITAGKVSLIASDTEQPVPVGSLILFDLSQQSQARSLGVSGLNVIIPRRYLDARLGEPADLHHSIISPCSQPLVRLLGDLIRNTHSCIEQLDGKQKKLLADGIVSSLNAVIPPVENSSQAAPAPREIKVRQFIEANLSRNDLSVDALCAEFGLSRTPVYEIFEAEGGVMTYIRNRRLSWAMRMLSGLEGNSQKRISEVAYACGYDTLKAFSKAFKARYGVIPREVDASYVAERVRGPGQALQSWIKAL</sequence>
<evidence type="ECO:0000259" key="4">
    <source>
        <dbReference type="PROSITE" id="PS01124"/>
    </source>
</evidence>
<dbReference type="SUPFAM" id="SSF46689">
    <property type="entry name" value="Homeodomain-like"/>
    <property type="match status" value="1"/>
</dbReference>
<name>A0ABV2NII5_9HYPH</name>
<keyword evidence="1" id="KW-0805">Transcription regulation</keyword>
<dbReference type="PROSITE" id="PS01124">
    <property type="entry name" value="HTH_ARAC_FAMILY_2"/>
    <property type="match status" value="1"/>
</dbReference>
<keyword evidence="6" id="KW-1185">Reference proteome</keyword>
<evidence type="ECO:0000256" key="1">
    <source>
        <dbReference type="ARBA" id="ARBA00023015"/>
    </source>
</evidence>
<proteinExistence type="predicted"/>
<evidence type="ECO:0000313" key="6">
    <source>
        <dbReference type="Proteomes" id="UP001549119"/>
    </source>
</evidence>
<organism evidence="5 6">
    <name type="scientific">Methylobacterium radiotolerans</name>
    <dbReference type="NCBI Taxonomy" id="31998"/>
    <lineage>
        <taxon>Bacteria</taxon>
        <taxon>Pseudomonadati</taxon>
        <taxon>Pseudomonadota</taxon>
        <taxon>Alphaproteobacteria</taxon>
        <taxon>Hyphomicrobiales</taxon>
        <taxon>Methylobacteriaceae</taxon>
        <taxon>Methylobacterium</taxon>
    </lineage>
</organism>
<reference evidence="5 6" key="1">
    <citation type="submission" date="2024-06" db="EMBL/GenBank/DDBJ databases">
        <title>Genomics of switchgrass bacterial isolates.</title>
        <authorList>
            <person name="Shade A."/>
        </authorList>
    </citation>
    <scope>NUCLEOTIDE SEQUENCE [LARGE SCALE GENOMIC DNA]</scope>
    <source>
        <strain evidence="5 6">PvP084</strain>
    </source>
</reference>
<dbReference type="Gene3D" id="1.10.10.60">
    <property type="entry name" value="Homeodomain-like"/>
    <property type="match status" value="1"/>
</dbReference>
<dbReference type="SMART" id="SM00342">
    <property type="entry name" value="HTH_ARAC"/>
    <property type="match status" value="1"/>
</dbReference>
<dbReference type="InterPro" id="IPR050204">
    <property type="entry name" value="AraC_XylS_family_regulators"/>
</dbReference>
<dbReference type="Pfam" id="PF12833">
    <property type="entry name" value="HTH_18"/>
    <property type="match status" value="1"/>
</dbReference>